<evidence type="ECO:0000256" key="1">
    <source>
        <dbReference type="ARBA" id="ARBA00004173"/>
    </source>
</evidence>
<organism evidence="10 11">
    <name type="scientific">Xylaria arbuscula</name>
    <dbReference type="NCBI Taxonomy" id="114810"/>
    <lineage>
        <taxon>Eukaryota</taxon>
        <taxon>Fungi</taxon>
        <taxon>Dikarya</taxon>
        <taxon>Ascomycota</taxon>
        <taxon>Pezizomycotina</taxon>
        <taxon>Sordariomycetes</taxon>
        <taxon>Xylariomycetidae</taxon>
        <taxon>Xylariales</taxon>
        <taxon>Xylariaceae</taxon>
        <taxon>Xylaria</taxon>
    </lineage>
</organism>
<dbReference type="GO" id="GO:0005762">
    <property type="term" value="C:mitochondrial large ribosomal subunit"/>
    <property type="evidence" value="ECO:0007669"/>
    <property type="project" value="TreeGrafter"/>
</dbReference>
<comment type="subcellular location">
    <subcellularLocation>
        <location evidence="1">Mitochondrion</location>
    </subcellularLocation>
</comment>
<dbReference type="GO" id="GO:0003723">
    <property type="term" value="F:RNA binding"/>
    <property type="evidence" value="ECO:0007669"/>
    <property type="project" value="UniProtKB-UniRule"/>
</dbReference>
<dbReference type="InterPro" id="IPR001678">
    <property type="entry name" value="MeTrfase_RsmB-F_NOP2_dom"/>
</dbReference>
<evidence type="ECO:0000313" key="11">
    <source>
        <dbReference type="Proteomes" id="UP001148614"/>
    </source>
</evidence>
<evidence type="ECO:0000259" key="9">
    <source>
        <dbReference type="PROSITE" id="PS51686"/>
    </source>
</evidence>
<evidence type="ECO:0000256" key="3">
    <source>
        <dbReference type="ARBA" id="ARBA00022946"/>
    </source>
</evidence>
<dbReference type="Gene3D" id="6.20.240.40">
    <property type="match status" value="1"/>
</dbReference>
<keyword evidence="7" id="KW-0808">Transferase</keyword>
<dbReference type="GO" id="GO:0008173">
    <property type="term" value="F:RNA methyltransferase activity"/>
    <property type="evidence" value="ECO:0007669"/>
    <property type="project" value="InterPro"/>
</dbReference>
<feature type="domain" description="SAM-dependent MTase RsmB/NOP-type" evidence="9">
    <location>
        <begin position="119"/>
        <end position="171"/>
    </location>
</feature>
<dbReference type="Proteomes" id="UP001148614">
    <property type="component" value="Unassembled WGS sequence"/>
</dbReference>
<evidence type="ECO:0000256" key="8">
    <source>
        <dbReference type="SAM" id="MobiDB-lite"/>
    </source>
</evidence>
<evidence type="ECO:0000256" key="6">
    <source>
        <dbReference type="ARBA" id="ARBA00049302"/>
    </source>
</evidence>
<name>A0A9W8TN99_9PEZI</name>
<keyword evidence="4" id="KW-0496">Mitochondrion</keyword>
<evidence type="ECO:0000256" key="4">
    <source>
        <dbReference type="ARBA" id="ARBA00023128"/>
    </source>
</evidence>
<evidence type="ECO:0000256" key="5">
    <source>
        <dbReference type="ARBA" id="ARBA00042050"/>
    </source>
</evidence>
<keyword evidence="2" id="KW-0698">rRNA processing</keyword>
<evidence type="ECO:0000313" key="10">
    <source>
        <dbReference type="EMBL" id="KAJ3577178.1"/>
    </source>
</evidence>
<sequence>MPALTKAQKKLAQAAEDSFNRTYAVQFGEERWQQSLYPALAAPTRYAALTNRFAVTDLDAVFSQEQVAKVQAITFPTPSDSPESNPLKAYQWGVSEAEATFPQPQPDASSGLLTHWNLDAASLLAVSILEPKPGDKVLDLCAAPGGKSVALSQRLSSQQRDEHKSKQASRL</sequence>
<dbReference type="Gene3D" id="3.40.50.150">
    <property type="entry name" value="Vaccinia Virus protein VP39"/>
    <property type="match status" value="1"/>
</dbReference>
<dbReference type="PROSITE" id="PS51686">
    <property type="entry name" value="SAM_MT_RSMB_NOP"/>
    <property type="match status" value="1"/>
</dbReference>
<dbReference type="VEuPathDB" id="FungiDB:F4678DRAFT_473778"/>
<keyword evidence="7" id="KW-0489">Methyltransferase</keyword>
<protein>
    <recommendedName>
        <fullName evidence="5">NOL1/NOP2/Sun domain family member 4</fullName>
    </recommendedName>
</protein>
<feature type="region of interest" description="Disordered" evidence="8">
    <location>
        <begin position="151"/>
        <end position="171"/>
    </location>
</feature>
<reference evidence="10" key="1">
    <citation type="submission" date="2022-07" db="EMBL/GenBank/DDBJ databases">
        <title>Genome Sequence of Xylaria arbuscula.</title>
        <authorList>
            <person name="Buettner E."/>
        </authorList>
    </citation>
    <scope>NUCLEOTIDE SEQUENCE</scope>
    <source>
        <strain evidence="10">VT107</strain>
    </source>
</reference>
<keyword evidence="3" id="KW-0809">Transit peptide</keyword>
<comment type="catalytic activity">
    <reaction evidence="6">
        <text>a cytidine in rRNA + S-adenosyl-L-methionine = a 5-methylcytidine in rRNA + S-adenosyl-L-homocysteine + H(+)</text>
        <dbReference type="Rhea" id="RHEA:61484"/>
        <dbReference type="Rhea" id="RHEA-COMP:15836"/>
        <dbReference type="Rhea" id="RHEA-COMP:15837"/>
        <dbReference type="ChEBI" id="CHEBI:15378"/>
        <dbReference type="ChEBI" id="CHEBI:57856"/>
        <dbReference type="ChEBI" id="CHEBI:59789"/>
        <dbReference type="ChEBI" id="CHEBI:74483"/>
        <dbReference type="ChEBI" id="CHEBI:82748"/>
    </reaction>
</comment>
<dbReference type="InterPro" id="IPR029063">
    <property type="entry name" value="SAM-dependent_MTases_sf"/>
</dbReference>
<keyword evidence="11" id="KW-1185">Reference proteome</keyword>
<dbReference type="GO" id="GO:0031167">
    <property type="term" value="P:rRNA methylation"/>
    <property type="evidence" value="ECO:0007669"/>
    <property type="project" value="TreeGrafter"/>
</dbReference>
<dbReference type="AlphaFoldDB" id="A0A9W8TN99"/>
<gene>
    <name evidence="10" type="ORF">NPX13_g3392</name>
</gene>
<accession>A0A9W8TN99</accession>
<dbReference type="PANTHER" id="PTHR22808:SF3">
    <property type="entry name" value="5-METHYLCYTOSINE RRNA METHYLTRANSFERASE NSUN4"/>
    <property type="match status" value="1"/>
</dbReference>
<dbReference type="EMBL" id="JANPWZ010000417">
    <property type="protein sequence ID" value="KAJ3577178.1"/>
    <property type="molecule type" value="Genomic_DNA"/>
</dbReference>
<proteinExistence type="inferred from homology"/>
<comment type="caution">
    <text evidence="10">The sequence shown here is derived from an EMBL/GenBank/DDBJ whole genome shotgun (WGS) entry which is preliminary data.</text>
</comment>
<keyword evidence="7" id="KW-0949">S-adenosyl-L-methionine</keyword>
<evidence type="ECO:0000256" key="2">
    <source>
        <dbReference type="ARBA" id="ARBA00022552"/>
    </source>
</evidence>
<comment type="caution">
    <text evidence="7">Lacks conserved residue(s) required for the propagation of feature annotation.</text>
</comment>
<feature type="binding site" evidence="7">
    <location>
        <begin position="141"/>
        <end position="147"/>
    </location>
    <ligand>
        <name>S-adenosyl-L-methionine</name>
        <dbReference type="ChEBI" id="CHEBI:59789"/>
    </ligand>
</feature>
<dbReference type="PANTHER" id="PTHR22808">
    <property type="entry name" value="NCL1 YEAST -RELATED NOL1/NOP2/FMU SUN DOMAIN-CONTAINING"/>
    <property type="match status" value="1"/>
</dbReference>
<dbReference type="SUPFAM" id="SSF53335">
    <property type="entry name" value="S-adenosyl-L-methionine-dependent methyltransferases"/>
    <property type="match status" value="1"/>
</dbReference>
<dbReference type="InterPro" id="IPR023267">
    <property type="entry name" value="RCMT"/>
</dbReference>
<keyword evidence="7" id="KW-0694">RNA-binding</keyword>
<comment type="similarity">
    <text evidence="7">Belongs to the class I-like SAM-binding methyltransferase superfamily. RsmB/NOP family.</text>
</comment>
<evidence type="ECO:0000256" key="7">
    <source>
        <dbReference type="PROSITE-ProRule" id="PRU01023"/>
    </source>
</evidence>